<proteinExistence type="predicted"/>
<accession>A0A0G4PMU1</accession>
<protein>
    <submittedName>
        <fullName evidence="1">Str. FM013</fullName>
    </submittedName>
</protein>
<keyword evidence="2" id="KW-1185">Reference proteome</keyword>
<dbReference type="Proteomes" id="UP000053732">
    <property type="component" value="Unassembled WGS sequence"/>
</dbReference>
<evidence type="ECO:0000313" key="2">
    <source>
        <dbReference type="Proteomes" id="UP000053732"/>
    </source>
</evidence>
<sequence length="77" mass="8473">MSTIIFAYSALAISSPPSPLGQDEHITVPTSQEVGFRPIYYRGLSTEFGAGTLILRHQQPLRTPQWISVGDYHPSAD</sequence>
<evidence type="ECO:0000313" key="1">
    <source>
        <dbReference type="EMBL" id="CRL27458.1"/>
    </source>
</evidence>
<gene>
    <name evidence="1" type="ORF">PCAMFM013_S022g000138</name>
</gene>
<dbReference type="AlphaFoldDB" id="A0A0G4PMU1"/>
<dbReference type="EMBL" id="HG793155">
    <property type="protein sequence ID" value="CRL27458.1"/>
    <property type="molecule type" value="Genomic_DNA"/>
</dbReference>
<organism evidence="1 2">
    <name type="scientific">Penicillium camemberti (strain FM 013)</name>
    <dbReference type="NCBI Taxonomy" id="1429867"/>
    <lineage>
        <taxon>Eukaryota</taxon>
        <taxon>Fungi</taxon>
        <taxon>Dikarya</taxon>
        <taxon>Ascomycota</taxon>
        <taxon>Pezizomycotina</taxon>
        <taxon>Eurotiomycetes</taxon>
        <taxon>Eurotiomycetidae</taxon>
        <taxon>Eurotiales</taxon>
        <taxon>Aspergillaceae</taxon>
        <taxon>Penicillium</taxon>
    </lineage>
</organism>
<name>A0A0G4PMU1_PENC3</name>
<reference evidence="1 2" key="1">
    <citation type="journal article" date="2014" name="Nat. Commun.">
        <title>Multiple recent horizontal transfers of a large genomic region in cheese making fungi.</title>
        <authorList>
            <person name="Cheeseman K."/>
            <person name="Ropars J."/>
            <person name="Renault P."/>
            <person name="Dupont J."/>
            <person name="Gouzy J."/>
            <person name="Branca A."/>
            <person name="Abraham A.L."/>
            <person name="Ceppi M."/>
            <person name="Conseiller E."/>
            <person name="Debuchy R."/>
            <person name="Malagnac F."/>
            <person name="Goarin A."/>
            <person name="Silar P."/>
            <person name="Lacoste S."/>
            <person name="Sallet E."/>
            <person name="Bensimon A."/>
            <person name="Giraud T."/>
            <person name="Brygoo Y."/>
        </authorList>
    </citation>
    <scope>NUCLEOTIDE SEQUENCE [LARGE SCALE GENOMIC DNA]</scope>
    <source>
        <strain evidence="2">FM 013</strain>
    </source>
</reference>